<keyword evidence="6" id="KW-0271">Exosome</keyword>
<evidence type="ECO:0000256" key="6">
    <source>
        <dbReference type="ARBA" id="ARBA00022835"/>
    </source>
</evidence>
<evidence type="ECO:0000256" key="5">
    <source>
        <dbReference type="ARBA" id="ARBA00022552"/>
    </source>
</evidence>
<evidence type="ECO:0000256" key="7">
    <source>
        <dbReference type="ARBA" id="ARBA00022884"/>
    </source>
</evidence>
<keyword evidence="7" id="KW-0694">RNA-binding</keyword>
<dbReference type="Proteomes" id="UP000228934">
    <property type="component" value="Unassembled WGS sequence"/>
</dbReference>
<evidence type="ECO:0000259" key="9">
    <source>
        <dbReference type="Pfam" id="PF01138"/>
    </source>
</evidence>
<dbReference type="GO" id="GO:0006364">
    <property type="term" value="P:rRNA processing"/>
    <property type="evidence" value="ECO:0007669"/>
    <property type="project" value="UniProtKB-KW"/>
</dbReference>
<dbReference type="OrthoDB" id="2504340at2759"/>
<dbReference type="InterPro" id="IPR020568">
    <property type="entry name" value="Ribosomal_Su5_D2-typ_SF"/>
</dbReference>
<evidence type="ECO:0000256" key="8">
    <source>
        <dbReference type="ARBA" id="ARBA00023242"/>
    </source>
</evidence>
<accession>A0A2G9RNC3</accession>
<dbReference type="GO" id="GO:0005730">
    <property type="term" value="C:nucleolus"/>
    <property type="evidence" value="ECO:0007669"/>
    <property type="project" value="TreeGrafter"/>
</dbReference>
<dbReference type="GO" id="GO:0071028">
    <property type="term" value="P:nuclear mRNA surveillance"/>
    <property type="evidence" value="ECO:0007669"/>
    <property type="project" value="TreeGrafter"/>
</dbReference>
<dbReference type="GO" id="GO:0003723">
    <property type="term" value="F:RNA binding"/>
    <property type="evidence" value="ECO:0007669"/>
    <property type="project" value="UniProtKB-KW"/>
</dbReference>
<evidence type="ECO:0000313" key="11">
    <source>
        <dbReference type="Proteomes" id="UP000228934"/>
    </source>
</evidence>
<dbReference type="GO" id="GO:0071051">
    <property type="term" value="P:poly(A)-dependent snoRNA 3'-end processing"/>
    <property type="evidence" value="ECO:0007669"/>
    <property type="project" value="TreeGrafter"/>
</dbReference>
<dbReference type="AlphaFoldDB" id="A0A2G9RNC3"/>
<evidence type="ECO:0000256" key="3">
    <source>
        <dbReference type="ARBA" id="ARBA00006678"/>
    </source>
</evidence>
<sequence length="250" mass="26670">MPGDTRRVRGPEEGSQSPALYAVREEGKALRVGRAPAEQRGVYVRAGFLSQAVGSAYVEVAEGSKVVSGVWWGAGESKLNCDLRWARFSSPLAGPQRRGGGALFLQQSLEAAVRMERYPRAELMVSVLVLEERGAALPLAVTCAALALADAGIEMYDLVVGAAACRRDNGDILLDPTEGEEESAANMCLAIMPTLNQVSGLLCTGEWEGDSSVEAMKLCMEGCQRLYPVLQQSLLKSTKKKVPAPVPEAS</sequence>
<evidence type="ECO:0000313" key="10">
    <source>
        <dbReference type="EMBL" id="PIO28703.1"/>
    </source>
</evidence>
<dbReference type="Gene3D" id="3.30.230.70">
    <property type="entry name" value="GHMP Kinase, N-terminal domain"/>
    <property type="match status" value="1"/>
</dbReference>
<organism evidence="10 11">
    <name type="scientific">Aquarana catesbeiana</name>
    <name type="common">American bullfrog</name>
    <name type="synonym">Rana catesbeiana</name>
    <dbReference type="NCBI Taxonomy" id="8400"/>
    <lineage>
        <taxon>Eukaryota</taxon>
        <taxon>Metazoa</taxon>
        <taxon>Chordata</taxon>
        <taxon>Craniata</taxon>
        <taxon>Vertebrata</taxon>
        <taxon>Euteleostomi</taxon>
        <taxon>Amphibia</taxon>
        <taxon>Batrachia</taxon>
        <taxon>Anura</taxon>
        <taxon>Neobatrachia</taxon>
        <taxon>Ranoidea</taxon>
        <taxon>Ranidae</taxon>
        <taxon>Aquarana</taxon>
    </lineage>
</organism>
<dbReference type="PANTHER" id="PTHR11953:SF2">
    <property type="entry name" value="EXOSOME COMPLEX COMPONENT MTR3"/>
    <property type="match status" value="1"/>
</dbReference>
<dbReference type="GO" id="GO:0000177">
    <property type="term" value="C:cytoplasmic exosome (RNase complex)"/>
    <property type="evidence" value="ECO:0007669"/>
    <property type="project" value="TreeGrafter"/>
</dbReference>
<dbReference type="InterPro" id="IPR001247">
    <property type="entry name" value="ExoRNase_PH_dom1"/>
</dbReference>
<evidence type="ECO:0000256" key="4">
    <source>
        <dbReference type="ARBA" id="ARBA00022490"/>
    </source>
</evidence>
<dbReference type="InterPro" id="IPR036345">
    <property type="entry name" value="ExoRNase_PH_dom2_sf"/>
</dbReference>
<reference evidence="11" key="1">
    <citation type="journal article" date="2017" name="Nat. Commun.">
        <title>The North American bullfrog draft genome provides insight into hormonal regulation of long noncoding RNA.</title>
        <authorList>
            <person name="Hammond S.A."/>
            <person name="Warren R.L."/>
            <person name="Vandervalk B.P."/>
            <person name="Kucuk E."/>
            <person name="Khan H."/>
            <person name="Gibb E.A."/>
            <person name="Pandoh P."/>
            <person name="Kirk H."/>
            <person name="Zhao Y."/>
            <person name="Jones M."/>
            <person name="Mungall A.J."/>
            <person name="Coope R."/>
            <person name="Pleasance S."/>
            <person name="Moore R.A."/>
            <person name="Holt R.A."/>
            <person name="Round J.M."/>
            <person name="Ohora S."/>
            <person name="Walle B.V."/>
            <person name="Veldhoen N."/>
            <person name="Helbing C.C."/>
            <person name="Birol I."/>
        </authorList>
    </citation>
    <scope>NUCLEOTIDE SEQUENCE [LARGE SCALE GENOMIC DNA]</scope>
</reference>
<evidence type="ECO:0000256" key="2">
    <source>
        <dbReference type="ARBA" id="ARBA00004496"/>
    </source>
</evidence>
<dbReference type="Pfam" id="PF01138">
    <property type="entry name" value="RNase_PH"/>
    <property type="match status" value="1"/>
</dbReference>
<keyword evidence="8" id="KW-0539">Nucleus</keyword>
<keyword evidence="11" id="KW-1185">Reference proteome</keyword>
<dbReference type="EMBL" id="KV936651">
    <property type="protein sequence ID" value="PIO28703.1"/>
    <property type="molecule type" value="Genomic_DNA"/>
</dbReference>
<gene>
    <name evidence="10" type="ORF">AB205_0173080</name>
</gene>
<proteinExistence type="inferred from homology"/>
<comment type="similarity">
    <text evidence="3">Belongs to the RNase PH family.</text>
</comment>
<dbReference type="SUPFAM" id="SSF55666">
    <property type="entry name" value="Ribonuclease PH domain 2-like"/>
    <property type="match status" value="1"/>
</dbReference>
<evidence type="ECO:0000256" key="1">
    <source>
        <dbReference type="ARBA" id="ARBA00004123"/>
    </source>
</evidence>
<dbReference type="PANTHER" id="PTHR11953">
    <property type="entry name" value="EXOSOME COMPLEX COMPONENT"/>
    <property type="match status" value="1"/>
</dbReference>
<keyword evidence="5" id="KW-0698">rRNA processing</keyword>
<dbReference type="SUPFAM" id="SSF54211">
    <property type="entry name" value="Ribosomal protein S5 domain 2-like"/>
    <property type="match status" value="1"/>
</dbReference>
<dbReference type="InterPro" id="IPR027408">
    <property type="entry name" value="PNPase/RNase_PH_dom_sf"/>
</dbReference>
<protein>
    <submittedName>
        <fullName evidence="10">Exosome complex component MTR3</fullName>
    </submittedName>
</protein>
<dbReference type="GO" id="GO:0000176">
    <property type="term" value="C:nuclear exosome (RNase complex)"/>
    <property type="evidence" value="ECO:0007669"/>
    <property type="project" value="TreeGrafter"/>
</dbReference>
<dbReference type="CDD" id="cd11371">
    <property type="entry name" value="RNase_PH_MTR3"/>
    <property type="match status" value="1"/>
</dbReference>
<comment type="subcellular location">
    <subcellularLocation>
        <location evidence="2">Cytoplasm</location>
    </subcellularLocation>
    <subcellularLocation>
        <location evidence="1">Nucleus</location>
    </subcellularLocation>
</comment>
<dbReference type="GO" id="GO:0034475">
    <property type="term" value="P:U4 snRNA 3'-end processing"/>
    <property type="evidence" value="ECO:0007669"/>
    <property type="project" value="TreeGrafter"/>
</dbReference>
<name>A0A2G9RNC3_AQUCT</name>
<feature type="domain" description="Exoribonuclease phosphorolytic" evidence="9">
    <location>
        <begin position="38"/>
        <end position="154"/>
    </location>
</feature>
<dbReference type="GO" id="GO:0016075">
    <property type="term" value="P:rRNA catabolic process"/>
    <property type="evidence" value="ECO:0007669"/>
    <property type="project" value="TreeGrafter"/>
</dbReference>
<dbReference type="InterPro" id="IPR050080">
    <property type="entry name" value="RNase_PH"/>
</dbReference>
<keyword evidence="4" id="KW-0963">Cytoplasm</keyword>